<dbReference type="InterPro" id="IPR044600">
    <property type="entry name" value="ATL1/ATL16-like"/>
</dbReference>
<dbReference type="EC" id="2.3.2.27" evidence="4"/>
<dbReference type="AlphaFoldDB" id="A0ABC9BF08"/>
<evidence type="ECO:0000256" key="12">
    <source>
        <dbReference type="ARBA" id="ARBA00023136"/>
    </source>
</evidence>
<evidence type="ECO:0000256" key="11">
    <source>
        <dbReference type="ARBA" id="ARBA00022989"/>
    </source>
</evidence>
<evidence type="ECO:0000256" key="15">
    <source>
        <dbReference type="SAM" id="Phobius"/>
    </source>
</evidence>
<evidence type="ECO:0000256" key="8">
    <source>
        <dbReference type="ARBA" id="ARBA00022771"/>
    </source>
</evidence>
<feature type="region of interest" description="Disordered" evidence="14">
    <location>
        <begin position="153"/>
        <end position="172"/>
    </location>
</feature>
<evidence type="ECO:0000256" key="10">
    <source>
        <dbReference type="ARBA" id="ARBA00022833"/>
    </source>
</evidence>
<dbReference type="PANTHER" id="PTHR46913:SF17">
    <property type="entry name" value="RING-TYPE E3 UBIQUITIN TRANSFERASE"/>
    <property type="match status" value="1"/>
</dbReference>
<evidence type="ECO:0000256" key="4">
    <source>
        <dbReference type="ARBA" id="ARBA00012483"/>
    </source>
</evidence>
<comment type="pathway">
    <text evidence="3">Protein modification; protein ubiquitination.</text>
</comment>
<evidence type="ECO:0000313" key="18">
    <source>
        <dbReference type="Proteomes" id="UP001497457"/>
    </source>
</evidence>
<keyword evidence="10" id="KW-0862">Zinc</keyword>
<keyword evidence="9" id="KW-0833">Ubl conjugation pathway</keyword>
<evidence type="ECO:0000256" key="1">
    <source>
        <dbReference type="ARBA" id="ARBA00000900"/>
    </source>
</evidence>
<dbReference type="Pfam" id="PF13639">
    <property type="entry name" value="zf-RING_2"/>
    <property type="match status" value="1"/>
</dbReference>
<evidence type="ECO:0000256" key="2">
    <source>
        <dbReference type="ARBA" id="ARBA00004167"/>
    </source>
</evidence>
<organism evidence="17 18">
    <name type="scientific">Urochloa decumbens</name>
    <dbReference type="NCBI Taxonomy" id="240449"/>
    <lineage>
        <taxon>Eukaryota</taxon>
        <taxon>Viridiplantae</taxon>
        <taxon>Streptophyta</taxon>
        <taxon>Embryophyta</taxon>
        <taxon>Tracheophyta</taxon>
        <taxon>Spermatophyta</taxon>
        <taxon>Magnoliopsida</taxon>
        <taxon>Liliopsida</taxon>
        <taxon>Poales</taxon>
        <taxon>Poaceae</taxon>
        <taxon>PACMAD clade</taxon>
        <taxon>Panicoideae</taxon>
        <taxon>Panicodae</taxon>
        <taxon>Paniceae</taxon>
        <taxon>Melinidinae</taxon>
        <taxon>Urochloa</taxon>
    </lineage>
</organism>
<evidence type="ECO:0000256" key="9">
    <source>
        <dbReference type="ARBA" id="ARBA00022786"/>
    </source>
</evidence>
<dbReference type="Proteomes" id="UP001497457">
    <property type="component" value="Chromosome 25rd"/>
</dbReference>
<evidence type="ECO:0000256" key="14">
    <source>
        <dbReference type="SAM" id="MobiDB-lite"/>
    </source>
</evidence>
<sequence>MEGAPSSSSSFLGGTSSSVILSVSIVGILSTALLLLAYYLFLTRCGLLFFWRADLGLQDDEQAPRRSGLEEAATRRIPTFRWYDANSKKQECAVCLGGFCDGERLRLLPPCRHAFHVDCIDAWLHATATCPLCRAPVVDGPAAGDIVIDIATPSEAAEQPAPSNDCCSSSLPLRRSLSMDRSSSRRLRRSFFSFSQSRGSRSAILPL</sequence>
<feature type="domain" description="RING-type" evidence="16">
    <location>
        <begin position="92"/>
        <end position="134"/>
    </location>
</feature>
<dbReference type="InterPro" id="IPR001841">
    <property type="entry name" value="Znf_RING"/>
</dbReference>
<keyword evidence="8 13" id="KW-0863">Zinc-finger</keyword>
<dbReference type="PROSITE" id="PS50089">
    <property type="entry name" value="ZF_RING_2"/>
    <property type="match status" value="1"/>
</dbReference>
<proteinExistence type="predicted"/>
<dbReference type="GO" id="GO:0008270">
    <property type="term" value="F:zinc ion binding"/>
    <property type="evidence" value="ECO:0007669"/>
    <property type="project" value="UniProtKB-KW"/>
</dbReference>
<evidence type="ECO:0000256" key="5">
    <source>
        <dbReference type="ARBA" id="ARBA00022679"/>
    </source>
</evidence>
<evidence type="ECO:0000259" key="16">
    <source>
        <dbReference type="PROSITE" id="PS50089"/>
    </source>
</evidence>
<dbReference type="FunFam" id="3.30.40.10:FF:000187">
    <property type="entry name" value="E3 ubiquitin-protein ligase ATL6"/>
    <property type="match status" value="1"/>
</dbReference>
<feature type="transmembrane region" description="Helical" evidence="15">
    <location>
        <begin position="20"/>
        <end position="42"/>
    </location>
</feature>
<comment type="catalytic activity">
    <reaction evidence="1">
        <text>S-ubiquitinyl-[E2 ubiquitin-conjugating enzyme]-L-cysteine + [acceptor protein]-L-lysine = [E2 ubiquitin-conjugating enzyme]-L-cysteine + N(6)-ubiquitinyl-[acceptor protein]-L-lysine.</text>
        <dbReference type="EC" id="2.3.2.27"/>
    </reaction>
</comment>
<evidence type="ECO:0000256" key="3">
    <source>
        <dbReference type="ARBA" id="ARBA00004906"/>
    </source>
</evidence>
<keyword evidence="12 15" id="KW-0472">Membrane</keyword>
<evidence type="ECO:0000256" key="13">
    <source>
        <dbReference type="PROSITE-ProRule" id="PRU00175"/>
    </source>
</evidence>
<keyword evidence="18" id="KW-1185">Reference proteome</keyword>
<evidence type="ECO:0000256" key="7">
    <source>
        <dbReference type="ARBA" id="ARBA00022723"/>
    </source>
</evidence>
<dbReference type="EMBL" id="OZ075135">
    <property type="protein sequence ID" value="CAL5000368.1"/>
    <property type="molecule type" value="Genomic_DNA"/>
</dbReference>
<dbReference type="Gene3D" id="3.30.40.10">
    <property type="entry name" value="Zinc/RING finger domain, C3HC4 (zinc finger)"/>
    <property type="match status" value="1"/>
</dbReference>
<dbReference type="PANTHER" id="PTHR46913">
    <property type="entry name" value="RING-H2 FINGER PROTEIN ATL16"/>
    <property type="match status" value="1"/>
</dbReference>
<keyword evidence="6 15" id="KW-0812">Transmembrane</keyword>
<keyword evidence="11 15" id="KW-1133">Transmembrane helix</keyword>
<comment type="subcellular location">
    <subcellularLocation>
        <location evidence="2">Membrane</location>
        <topology evidence="2">Single-pass membrane protein</topology>
    </subcellularLocation>
</comment>
<protein>
    <recommendedName>
        <fullName evidence="4">RING-type E3 ubiquitin transferase</fullName>
        <ecNumber evidence="4">2.3.2.27</ecNumber>
    </recommendedName>
</protein>
<dbReference type="InterPro" id="IPR013083">
    <property type="entry name" value="Znf_RING/FYVE/PHD"/>
</dbReference>
<gene>
    <name evidence="17" type="ORF">URODEC1_LOCUS64821</name>
</gene>
<keyword evidence="7" id="KW-0479">Metal-binding</keyword>
<dbReference type="CDD" id="cd16461">
    <property type="entry name" value="RING-H2_EL5-like"/>
    <property type="match status" value="1"/>
</dbReference>
<accession>A0ABC9BF08</accession>
<dbReference type="GO" id="GO:0016020">
    <property type="term" value="C:membrane"/>
    <property type="evidence" value="ECO:0007669"/>
    <property type="project" value="UniProtKB-SubCell"/>
</dbReference>
<evidence type="ECO:0000313" key="17">
    <source>
        <dbReference type="EMBL" id="CAL5000368.1"/>
    </source>
</evidence>
<reference evidence="17" key="1">
    <citation type="submission" date="2024-10" db="EMBL/GenBank/DDBJ databases">
        <authorList>
            <person name="Ryan C."/>
        </authorList>
    </citation>
    <scope>NUCLEOTIDE SEQUENCE [LARGE SCALE GENOMIC DNA]</scope>
</reference>
<name>A0ABC9BF08_9POAL</name>
<dbReference type="SMART" id="SM00184">
    <property type="entry name" value="RING"/>
    <property type="match status" value="1"/>
</dbReference>
<keyword evidence="5" id="KW-0808">Transferase</keyword>
<dbReference type="SUPFAM" id="SSF57850">
    <property type="entry name" value="RING/U-box"/>
    <property type="match status" value="1"/>
</dbReference>
<dbReference type="GO" id="GO:0061630">
    <property type="term" value="F:ubiquitin protein ligase activity"/>
    <property type="evidence" value="ECO:0007669"/>
    <property type="project" value="UniProtKB-EC"/>
</dbReference>
<evidence type="ECO:0000256" key="6">
    <source>
        <dbReference type="ARBA" id="ARBA00022692"/>
    </source>
</evidence>